<organism evidence="3 4">
    <name type="scientific">Nitrosomonas stercoris</name>
    <dbReference type="NCBI Taxonomy" id="1444684"/>
    <lineage>
        <taxon>Bacteria</taxon>
        <taxon>Pseudomonadati</taxon>
        <taxon>Pseudomonadota</taxon>
        <taxon>Betaproteobacteria</taxon>
        <taxon>Nitrosomonadales</taxon>
        <taxon>Nitrosomonadaceae</taxon>
        <taxon>Nitrosomonas</taxon>
    </lineage>
</organism>
<dbReference type="Proteomes" id="UP000316473">
    <property type="component" value="Chromosome"/>
</dbReference>
<dbReference type="PANTHER" id="PTHR11060">
    <property type="entry name" value="PROTEIN MEMO1"/>
    <property type="match status" value="1"/>
</dbReference>
<proteinExistence type="inferred from homology"/>
<name>A0A4Y1YIU6_9PROT</name>
<evidence type="ECO:0000256" key="1">
    <source>
        <dbReference type="ARBA" id="ARBA00006315"/>
    </source>
</evidence>
<dbReference type="PANTHER" id="PTHR11060:SF0">
    <property type="entry name" value="PROTEIN MEMO1"/>
    <property type="match status" value="1"/>
</dbReference>
<evidence type="ECO:0000256" key="2">
    <source>
        <dbReference type="HAMAP-Rule" id="MF_00055"/>
    </source>
</evidence>
<sequence length="279" mass="29630">MNTSSMVVRSPAVAGLFYPADAQQLAETIDQLLAGAEKYAYQPKALIVPHAGYVYSGTVAAVAYAGLRATAHTIERVVLLGPAHRVAIAGMALPIAKFFETPLGRVSVDQELVAALAHLPQVLVSADAHLEEHALEVQLPFLQKILGDFTVLPLVVGDVSAAAVTQMLEQVWGGAETLIVISSDLSHYLPYATAQQTDQATVQQILQLCQPLAYEQACGSVPINGLLLAAQKYQLTPHLLDLRNSGDTAGSHDQVVGYAAIAFNEKTGGAHEHEFNGTM</sequence>
<dbReference type="CDD" id="cd07361">
    <property type="entry name" value="MEMO_like"/>
    <property type="match status" value="1"/>
</dbReference>
<protein>
    <recommendedName>
        <fullName evidence="2">MEMO1 family protein Nstercoris_00140</fullName>
    </recommendedName>
</protein>
<dbReference type="Gene3D" id="3.40.830.10">
    <property type="entry name" value="LigB-like"/>
    <property type="match status" value="1"/>
</dbReference>
<dbReference type="NCBIfam" id="TIGR04336">
    <property type="entry name" value="AmmeMemoSam_B"/>
    <property type="match status" value="1"/>
</dbReference>
<comment type="similarity">
    <text evidence="1 2">Belongs to the MEMO1 family.</text>
</comment>
<dbReference type="KEGG" id="nst:Nstercoris_00140"/>
<keyword evidence="4" id="KW-1185">Reference proteome</keyword>
<dbReference type="EMBL" id="AP019755">
    <property type="protein sequence ID" value="BBL33914.1"/>
    <property type="molecule type" value="Genomic_DNA"/>
</dbReference>
<dbReference type="Pfam" id="PF01875">
    <property type="entry name" value="Memo"/>
    <property type="match status" value="1"/>
</dbReference>
<dbReference type="InterPro" id="IPR002737">
    <property type="entry name" value="MEMO1_fam"/>
</dbReference>
<reference evidence="3 4" key="1">
    <citation type="submission" date="2019-06" db="EMBL/GenBank/DDBJ databases">
        <title>Nitrosomonas stercoris KYUHI-S whole genome shotgun sequence.</title>
        <authorList>
            <person name="Nakagawa T."/>
            <person name="Tsuchiya Y."/>
            <person name="Takahashi R."/>
        </authorList>
    </citation>
    <scope>NUCLEOTIDE SEQUENCE [LARGE SCALE GENOMIC DNA]</scope>
    <source>
        <strain evidence="3 4">KYUHI-S</strain>
    </source>
</reference>
<dbReference type="HAMAP" id="MF_00055">
    <property type="entry name" value="MEMO1"/>
    <property type="match status" value="1"/>
</dbReference>
<evidence type="ECO:0000313" key="3">
    <source>
        <dbReference type="EMBL" id="BBL33914.1"/>
    </source>
</evidence>
<dbReference type="AlphaFoldDB" id="A0A4Y1YIU6"/>
<evidence type="ECO:0000313" key="4">
    <source>
        <dbReference type="Proteomes" id="UP000316473"/>
    </source>
</evidence>
<accession>A0A4Y1YIU6</accession>
<gene>
    <name evidence="3" type="ORF">Nstercoris_00140</name>
</gene>